<keyword evidence="1" id="KW-0812">Transmembrane</keyword>
<evidence type="ECO:0000313" key="2">
    <source>
        <dbReference type="EMBL" id="EMA37736.1"/>
    </source>
</evidence>
<dbReference type="eggNOG" id="arCOG10808">
    <property type="taxonomic scope" value="Archaea"/>
</dbReference>
<feature type="transmembrane region" description="Helical" evidence="1">
    <location>
        <begin position="327"/>
        <end position="346"/>
    </location>
</feature>
<dbReference type="Proteomes" id="UP000011566">
    <property type="component" value="Unassembled WGS sequence"/>
</dbReference>
<dbReference type="PANTHER" id="PTHR36840:SF1">
    <property type="entry name" value="BLL5714 PROTEIN"/>
    <property type="match status" value="1"/>
</dbReference>
<sequence length="381" mass="41069">MSADTAATGAEQEQSVTPLELFFDLVFVFAFTQVSSFLAHHLTWTGLAQGAVLLGVLWWAWVCYSWSTGVVDTEEEMPARLVVLVAMAGMLLVALAVPDAFGESAILFGVAYFVVRVLHVVHYVIIGPTEAQEAILRVAPGFLGGPALLVVAGFFDGTIQAMLWVLAIIVDYGIVYVRGVEGFTVHVGHFVERHRLIMIIALGESIVAIGIGTEELALTPPVIGATLLGIVLVVALWWLYFDYVVLAAEGRLGRENGTEQAVLARDSYSYLHLFIVGSIVFVALGIEQTIAHVGEPLGIVPAVAFCGGCGLYLFGHNAFRYRDHRTVSYLRLAVGLVALALIPVALEVPALATLGLLTALLVGLALYETIWSEHRNRLRSG</sequence>
<evidence type="ECO:0000256" key="1">
    <source>
        <dbReference type="SAM" id="Phobius"/>
    </source>
</evidence>
<feature type="transmembrane region" description="Helical" evidence="1">
    <location>
        <begin position="225"/>
        <end position="246"/>
    </location>
</feature>
<feature type="transmembrane region" description="Helical" evidence="1">
    <location>
        <begin position="46"/>
        <end position="67"/>
    </location>
</feature>
<feature type="transmembrane region" description="Helical" evidence="1">
    <location>
        <begin position="298"/>
        <end position="315"/>
    </location>
</feature>
<feature type="transmembrane region" description="Helical" evidence="1">
    <location>
        <begin position="196"/>
        <end position="213"/>
    </location>
</feature>
<name>M0LW91_9EURY</name>
<feature type="transmembrane region" description="Helical" evidence="1">
    <location>
        <begin position="21"/>
        <end position="40"/>
    </location>
</feature>
<feature type="transmembrane region" description="Helical" evidence="1">
    <location>
        <begin position="352"/>
        <end position="371"/>
    </location>
</feature>
<dbReference type="EMBL" id="AOMB01000033">
    <property type="protein sequence ID" value="EMA37736.1"/>
    <property type="molecule type" value="Genomic_DNA"/>
</dbReference>
<proteinExistence type="predicted"/>
<gene>
    <name evidence="2" type="ORF">C447_12210</name>
</gene>
<feature type="transmembrane region" description="Helical" evidence="1">
    <location>
        <begin position="104"/>
        <end position="126"/>
    </location>
</feature>
<feature type="transmembrane region" description="Helical" evidence="1">
    <location>
        <begin position="161"/>
        <end position="184"/>
    </location>
</feature>
<organism evidence="2 3">
    <name type="scientific">Halococcus hamelinensis 100A6</name>
    <dbReference type="NCBI Taxonomy" id="1132509"/>
    <lineage>
        <taxon>Archaea</taxon>
        <taxon>Methanobacteriati</taxon>
        <taxon>Methanobacteriota</taxon>
        <taxon>Stenosarchaea group</taxon>
        <taxon>Halobacteria</taxon>
        <taxon>Halobacteriales</taxon>
        <taxon>Halococcaceae</taxon>
        <taxon>Halococcus</taxon>
    </lineage>
</organism>
<dbReference type="PANTHER" id="PTHR36840">
    <property type="entry name" value="BLL5714 PROTEIN"/>
    <property type="match status" value="1"/>
</dbReference>
<comment type="caution">
    <text evidence="2">The sequence shown here is derived from an EMBL/GenBank/DDBJ whole genome shotgun (WGS) entry which is preliminary data.</text>
</comment>
<dbReference type="OrthoDB" id="214910at2157"/>
<dbReference type="PATRIC" id="fig|1132509.6.peg.2794"/>
<keyword evidence="1" id="KW-0472">Membrane</keyword>
<accession>M0LW91</accession>
<dbReference type="InterPro" id="IPR010640">
    <property type="entry name" value="Low_temperature_requirement_A"/>
</dbReference>
<evidence type="ECO:0000313" key="3">
    <source>
        <dbReference type="Proteomes" id="UP000011566"/>
    </source>
</evidence>
<feature type="transmembrane region" description="Helical" evidence="1">
    <location>
        <begin position="267"/>
        <end position="286"/>
    </location>
</feature>
<dbReference type="AlphaFoldDB" id="M0LW91"/>
<feature type="transmembrane region" description="Helical" evidence="1">
    <location>
        <begin position="79"/>
        <end position="98"/>
    </location>
</feature>
<dbReference type="Pfam" id="PF06772">
    <property type="entry name" value="LtrA"/>
    <property type="match status" value="1"/>
</dbReference>
<feature type="transmembrane region" description="Helical" evidence="1">
    <location>
        <begin position="138"/>
        <end position="155"/>
    </location>
</feature>
<keyword evidence="3" id="KW-1185">Reference proteome</keyword>
<keyword evidence="1" id="KW-1133">Transmembrane helix</keyword>
<protein>
    <submittedName>
        <fullName evidence="2">Low temperature requirement protein A</fullName>
    </submittedName>
</protein>
<reference evidence="2 3" key="1">
    <citation type="journal article" date="2014" name="PLoS Genet.">
        <title>Phylogenetically driven sequencing of extremely halophilic archaea reveals strategies for static and dynamic osmo-response.</title>
        <authorList>
            <person name="Becker E.A."/>
            <person name="Seitzer P.M."/>
            <person name="Tritt A."/>
            <person name="Larsen D."/>
            <person name="Krusor M."/>
            <person name="Yao A.I."/>
            <person name="Wu D."/>
            <person name="Madern D."/>
            <person name="Eisen J.A."/>
            <person name="Darling A.E."/>
            <person name="Facciotti M.T."/>
        </authorList>
    </citation>
    <scope>NUCLEOTIDE SEQUENCE [LARGE SCALE GENOMIC DNA]</scope>
    <source>
        <strain evidence="2 3">100A6</strain>
    </source>
</reference>
<dbReference type="RefSeq" id="WP_007694246.1">
    <property type="nucleotide sequence ID" value="NZ_AJRK01000071.1"/>
</dbReference>